<gene>
    <name evidence="8" type="ORF">DFP86_10598</name>
</gene>
<evidence type="ECO:0000256" key="4">
    <source>
        <dbReference type="ARBA" id="ARBA00022989"/>
    </source>
</evidence>
<sequence length="328" mass="36085">MNSMMINLWTALTFFGALLVGFVVIRLREQQDNTPANRVRGHLNTMLGLDEAPKAAPEPAPESNAALFGDLRRGESPIAAWLAERRERLLTVSGGKPQIFVAVVLTLAVVLGLCLAWLLPLSTWGWPVLLLIDPVLLLMFCYRWMIGRYQKRFLKQFPDALDLIIRAVRAGVPANQAITAAGKEFDAPLGTEFCLMGDALQLGVDLQEVLNEAEARIEVPDFSFFCVCLLLQRETGGQLTETLENLAQIIRVRCDMGMKARALTGEARAASKVIGVIPFLVMGMLWYINPDYILPLFVTASGLVILKLAIVLVAGGLFLISHLSNLKV</sequence>
<dbReference type="AlphaFoldDB" id="A0A4R7B700"/>
<dbReference type="EMBL" id="SNZP01000005">
    <property type="protein sequence ID" value="TDR80243.1"/>
    <property type="molecule type" value="Genomic_DNA"/>
</dbReference>
<feature type="domain" description="Type II secretion system protein GspF" evidence="7">
    <location>
        <begin position="161"/>
        <end position="285"/>
    </location>
</feature>
<dbReference type="PANTHER" id="PTHR35007">
    <property type="entry name" value="INTEGRAL MEMBRANE PROTEIN-RELATED"/>
    <property type="match status" value="1"/>
</dbReference>
<feature type="transmembrane region" description="Helical" evidence="6">
    <location>
        <begin position="294"/>
        <end position="320"/>
    </location>
</feature>
<keyword evidence="3 6" id="KW-0812">Transmembrane</keyword>
<dbReference type="PANTHER" id="PTHR35007:SF1">
    <property type="entry name" value="PILUS ASSEMBLY PROTEIN"/>
    <property type="match status" value="1"/>
</dbReference>
<dbReference type="Gene3D" id="1.20.81.30">
    <property type="entry name" value="Type II secretion system (T2SS), domain F"/>
    <property type="match status" value="1"/>
</dbReference>
<protein>
    <submittedName>
        <fullName evidence="8">Flp pilus assembly protein TadB</fullName>
    </submittedName>
</protein>
<evidence type="ECO:0000313" key="8">
    <source>
        <dbReference type="EMBL" id="TDR80243.1"/>
    </source>
</evidence>
<organism evidence="8 9">
    <name type="scientific">Paludibacterium purpuratum</name>
    <dbReference type="NCBI Taxonomy" id="1144873"/>
    <lineage>
        <taxon>Bacteria</taxon>
        <taxon>Pseudomonadati</taxon>
        <taxon>Pseudomonadota</taxon>
        <taxon>Betaproteobacteria</taxon>
        <taxon>Neisseriales</taxon>
        <taxon>Chromobacteriaceae</taxon>
        <taxon>Paludibacterium</taxon>
    </lineage>
</organism>
<evidence type="ECO:0000256" key="1">
    <source>
        <dbReference type="ARBA" id="ARBA00004651"/>
    </source>
</evidence>
<name>A0A4R7B700_9NEIS</name>
<evidence type="ECO:0000313" key="9">
    <source>
        <dbReference type="Proteomes" id="UP000295611"/>
    </source>
</evidence>
<evidence type="ECO:0000256" key="3">
    <source>
        <dbReference type="ARBA" id="ARBA00022692"/>
    </source>
</evidence>
<evidence type="ECO:0000259" key="7">
    <source>
        <dbReference type="Pfam" id="PF00482"/>
    </source>
</evidence>
<comment type="subcellular location">
    <subcellularLocation>
        <location evidence="1">Cell membrane</location>
        <topology evidence="1">Multi-pass membrane protein</topology>
    </subcellularLocation>
</comment>
<dbReference type="GO" id="GO:0005886">
    <property type="term" value="C:plasma membrane"/>
    <property type="evidence" value="ECO:0007669"/>
    <property type="project" value="UniProtKB-SubCell"/>
</dbReference>
<dbReference type="InterPro" id="IPR018076">
    <property type="entry name" value="T2SS_GspF_dom"/>
</dbReference>
<reference evidence="8 9" key="1">
    <citation type="submission" date="2019-03" db="EMBL/GenBank/DDBJ databases">
        <title>Genomic Encyclopedia of Type Strains, Phase III (KMG-III): the genomes of soil and plant-associated and newly described type strains.</title>
        <authorList>
            <person name="Whitman W."/>
        </authorList>
    </citation>
    <scope>NUCLEOTIDE SEQUENCE [LARGE SCALE GENOMIC DNA]</scope>
    <source>
        <strain evidence="8 9">CECT 8976</strain>
    </source>
</reference>
<feature type="transmembrane region" description="Helical" evidence="6">
    <location>
        <begin position="269"/>
        <end position="288"/>
    </location>
</feature>
<keyword evidence="5 6" id="KW-0472">Membrane</keyword>
<proteinExistence type="predicted"/>
<dbReference type="Proteomes" id="UP000295611">
    <property type="component" value="Unassembled WGS sequence"/>
</dbReference>
<comment type="caution">
    <text evidence="8">The sequence shown here is derived from an EMBL/GenBank/DDBJ whole genome shotgun (WGS) entry which is preliminary data.</text>
</comment>
<dbReference type="OrthoDB" id="597333at2"/>
<evidence type="ECO:0000256" key="2">
    <source>
        <dbReference type="ARBA" id="ARBA00022475"/>
    </source>
</evidence>
<accession>A0A4R7B700</accession>
<feature type="transmembrane region" description="Helical" evidence="6">
    <location>
        <begin position="6"/>
        <end position="25"/>
    </location>
</feature>
<keyword evidence="4 6" id="KW-1133">Transmembrane helix</keyword>
<evidence type="ECO:0000256" key="6">
    <source>
        <dbReference type="SAM" id="Phobius"/>
    </source>
</evidence>
<feature type="transmembrane region" description="Helical" evidence="6">
    <location>
        <begin position="124"/>
        <end position="145"/>
    </location>
</feature>
<dbReference type="Pfam" id="PF00482">
    <property type="entry name" value="T2SSF"/>
    <property type="match status" value="1"/>
</dbReference>
<feature type="transmembrane region" description="Helical" evidence="6">
    <location>
        <begin position="99"/>
        <end position="118"/>
    </location>
</feature>
<keyword evidence="9" id="KW-1185">Reference proteome</keyword>
<dbReference type="InterPro" id="IPR042094">
    <property type="entry name" value="T2SS_GspF_sf"/>
</dbReference>
<evidence type="ECO:0000256" key="5">
    <source>
        <dbReference type="ARBA" id="ARBA00023136"/>
    </source>
</evidence>
<keyword evidence="2" id="KW-1003">Cell membrane</keyword>